<dbReference type="PANTHER" id="PTHR34139">
    <property type="entry name" value="UPF0331 PROTEIN MJ0127"/>
    <property type="match status" value="1"/>
</dbReference>
<dbReference type="GO" id="GO:0004540">
    <property type="term" value="F:RNA nuclease activity"/>
    <property type="evidence" value="ECO:0007669"/>
    <property type="project" value="InterPro"/>
</dbReference>
<evidence type="ECO:0000256" key="1">
    <source>
        <dbReference type="ARBA" id="ARBA00022553"/>
    </source>
</evidence>
<evidence type="ECO:0000256" key="3">
    <source>
        <dbReference type="ARBA" id="ARBA00022722"/>
    </source>
</evidence>
<evidence type="ECO:0000256" key="2">
    <source>
        <dbReference type="ARBA" id="ARBA00022649"/>
    </source>
</evidence>
<name>A0A4Q2UE96_9BACT</name>
<dbReference type="AlphaFoldDB" id="A0A4Q2UE96"/>
<keyword evidence="2" id="KW-1277">Toxin-antitoxin system</keyword>
<accession>A0A4Q2UE96</accession>
<dbReference type="GO" id="GO:0110001">
    <property type="term" value="C:toxin-antitoxin complex"/>
    <property type="evidence" value="ECO:0007669"/>
    <property type="project" value="InterPro"/>
</dbReference>
<keyword evidence="3" id="KW-0540">Nuclease</keyword>
<proteinExistence type="predicted"/>
<evidence type="ECO:0000256" key="5">
    <source>
        <dbReference type="ARBA" id="ARBA00022801"/>
    </source>
</evidence>
<dbReference type="InterPro" id="IPR008201">
    <property type="entry name" value="HepT-like"/>
</dbReference>
<reference evidence="6 7" key="1">
    <citation type="submission" date="2019-01" db="EMBL/GenBank/DDBJ databases">
        <title>Spirosoma flava sp. nov., a propanil-degrading bacterium isolated from herbicide-contaminated soil.</title>
        <authorList>
            <person name="Zhang L."/>
            <person name="Jiang J.-D."/>
        </authorList>
    </citation>
    <scope>NUCLEOTIDE SEQUENCE [LARGE SCALE GENOMIC DNA]</scope>
    <source>
        <strain evidence="6 7">TY50</strain>
    </source>
</reference>
<dbReference type="Pfam" id="PF01934">
    <property type="entry name" value="HepT-like"/>
    <property type="match status" value="1"/>
</dbReference>
<keyword evidence="5" id="KW-0378">Hydrolase</keyword>
<dbReference type="InterPro" id="IPR051813">
    <property type="entry name" value="HepT_RNase_toxin"/>
</dbReference>
<evidence type="ECO:0000313" key="6">
    <source>
        <dbReference type="EMBL" id="RYC67467.1"/>
    </source>
</evidence>
<dbReference type="GO" id="GO:0016787">
    <property type="term" value="F:hydrolase activity"/>
    <property type="evidence" value="ECO:0007669"/>
    <property type="project" value="UniProtKB-KW"/>
</dbReference>
<organism evidence="6 7">
    <name type="scientific">Spirosoma sordidisoli</name>
    <dbReference type="NCBI Taxonomy" id="2502893"/>
    <lineage>
        <taxon>Bacteria</taxon>
        <taxon>Pseudomonadati</taxon>
        <taxon>Bacteroidota</taxon>
        <taxon>Cytophagia</taxon>
        <taxon>Cytophagales</taxon>
        <taxon>Cytophagaceae</taxon>
        <taxon>Spirosoma</taxon>
    </lineage>
</organism>
<dbReference type="GO" id="GO:0000166">
    <property type="term" value="F:nucleotide binding"/>
    <property type="evidence" value="ECO:0007669"/>
    <property type="project" value="UniProtKB-KW"/>
</dbReference>
<gene>
    <name evidence="6" type="ORF">EQG79_25535</name>
</gene>
<evidence type="ECO:0000313" key="7">
    <source>
        <dbReference type="Proteomes" id="UP000290407"/>
    </source>
</evidence>
<dbReference type="EMBL" id="SBLB01000008">
    <property type="protein sequence ID" value="RYC67467.1"/>
    <property type="molecule type" value="Genomic_DNA"/>
</dbReference>
<sequence>MSRSTLEFLQHIQRELTYLMGRSADMSYDDFITNDDLIRAFVRSFEIVGEACKNVPEDIRFSNPEFNWSGFAKLRDRLIHHYWGIEYQIIWNAILTEVPSNKEWIDLLVEQELNKL</sequence>
<comment type="caution">
    <text evidence="6">The sequence shown here is derived from an EMBL/GenBank/DDBJ whole genome shotgun (WGS) entry which is preliminary data.</text>
</comment>
<keyword evidence="7" id="KW-1185">Reference proteome</keyword>
<evidence type="ECO:0000256" key="4">
    <source>
        <dbReference type="ARBA" id="ARBA00022741"/>
    </source>
</evidence>
<protein>
    <submittedName>
        <fullName evidence="6">DUF86 domain-containing protein</fullName>
    </submittedName>
</protein>
<dbReference type="Proteomes" id="UP000290407">
    <property type="component" value="Unassembled WGS sequence"/>
</dbReference>
<dbReference type="RefSeq" id="WP_077923625.1">
    <property type="nucleotide sequence ID" value="NZ_SBLB01000008.1"/>
</dbReference>
<dbReference type="PANTHER" id="PTHR34139:SF1">
    <property type="entry name" value="RNASE MJ1380-RELATED"/>
    <property type="match status" value="1"/>
</dbReference>
<keyword evidence="4" id="KW-0547">Nucleotide-binding</keyword>
<keyword evidence="1" id="KW-0597">Phosphoprotein</keyword>